<dbReference type="KEGG" id="mrr:Moror_16900"/>
<evidence type="ECO:0000313" key="3">
    <source>
        <dbReference type="Proteomes" id="UP000017559"/>
    </source>
</evidence>
<comment type="caution">
    <text evidence="2">The sequence shown here is derived from an EMBL/GenBank/DDBJ whole genome shotgun (WGS) entry which is preliminary data.</text>
</comment>
<dbReference type="AlphaFoldDB" id="V2WS78"/>
<dbReference type="HOGENOM" id="CLU_1559000_0_0_1"/>
<dbReference type="Proteomes" id="UP000017559">
    <property type="component" value="Unassembled WGS sequence"/>
</dbReference>
<accession>V2WS78</accession>
<feature type="non-terminal residue" evidence="2">
    <location>
        <position position="1"/>
    </location>
</feature>
<proteinExistence type="predicted"/>
<organism evidence="2 3">
    <name type="scientific">Moniliophthora roreri (strain MCA 2997)</name>
    <name type="common">Cocoa frosty pod rot fungus</name>
    <name type="synonym">Crinipellis roreri</name>
    <dbReference type="NCBI Taxonomy" id="1381753"/>
    <lineage>
        <taxon>Eukaryota</taxon>
        <taxon>Fungi</taxon>
        <taxon>Dikarya</taxon>
        <taxon>Basidiomycota</taxon>
        <taxon>Agaricomycotina</taxon>
        <taxon>Agaricomycetes</taxon>
        <taxon>Agaricomycetidae</taxon>
        <taxon>Agaricales</taxon>
        <taxon>Marasmiineae</taxon>
        <taxon>Marasmiaceae</taxon>
        <taxon>Moniliophthora</taxon>
    </lineage>
</organism>
<evidence type="ECO:0000256" key="1">
    <source>
        <dbReference type="SAM" id="MobiDB-lite"/>
    </source>
</evidence>
<name>V2WS78_MONRO</name>
<keyword evidence="3" id="KW-1185">Reference proteome</keyword>
<evidence type="ECO:0000313" key="2">
    <source>
        <dbReference type="EMBL" id="ESK89683.1"/>
    </source>
</evidence>
<sequence length="172" mass="19300">RVHTSYSNTLDEYMVVVFLFVDLIPTPSELQYLFSTSTCQLSQTLIPPLTHTMNATLHVTKSRHILPRHGRNSGRSGRSGVRSSKLESADEYMSPKKIFHFGLQVSTPGFLPAPTRRRPSAFLYLSPAFNNCHILSTNTKSQLCFIVSILPQRLGCSRVVDCGVHHSYKPSH</sequence>
<gene>
    <name evidence="2" type="ORF">Moror_16900</name>
</gene>
<reference evidence="2 3" key="1">
    <citation type="journal article" date="2014" name="BMC Genomics">
        <title>Genome and secretome analysis of the hemibiotrophic fungal pathogen, Moniliophthora roreri, which causes frosty pod rot disease of cacao: mechanisms of the biotrophic and necrotrophic phases.</title>
        <authorList>
            <person name="Meinhardt L.W."/>
            <person name="Costa G.G.L."/>
            <person name="Thomazella D.P.T."/>
            <person name="Teixeira P.J.P.L."/>
            <person name="Carazzolle M.F."/>
            <person name="Schuster S.C."/>
            <person name="Carlson J.E."/>
            <person name="Guiltinan M.J."/>
            <person name="Mieczkowski P."/>
            <person name="Farmer A."/>
            <person name="Ramaraj T."/>
            <person name="Crozier J."/>
            <person name="Davis R.E."/>
            <person name="Shao J."/>
            <person name="Melnick R.L."/>
            <person name="Pereira G.A.G."/>
            <person name="Bailey B.A."/>
        </authorList>
    </citation>
    <scope>NUCLEOTIDE SEQUENCE [LARGE SCALE GENOMIC DNA]</scope>
    <source>
        <strain evidence="2 3">MCA 2997</strain>
    </source>
</reference>
<protein>
    <submittedName>
        <fullName evidence="2">Uncharacterized protein</fullName>
    </submittedName>
</protein>
<feature type="compositionally biased region" description="Low complexity" evidence="1">
    <location>
        <begin position="73"/>
        <end position="83"/>
    </location>
</feature>
<feature type="region of interest" description="Disordered" evidence="1">
    <location>
        <begin position="64"/>
        <end position="89"/>
    </location>
</feature>
<dbReference type="EMBL" id="AWSO01000528">
    <property type="protein sequence ID" value="ESK89683.1"/>
    <property type="molecule type" value="Genomic_DNA"/>
</dbReference>